<dbReference type="eggNOG" id="COG0582">
    <property type="taxonomic scope" value="Bacteria"/>
</dbReference>
<keyword evidence="2" id="KW-0229">DNA integration</keyword>
<gene>
    <name evidence="8" type="ordered locus">DP2040</name>
</gene>
<dbReference type="InterPro" id="IPR013762">
    <property type="entry name" value="Integrase-like_cat_sf"/>
</dbReference>
<dbReference type="InterPro" id="IPR011010">
    <property type="entry name" value="DNA_brk_join_enz"/>
</dbReference>
<dbReference type="GO" id="GO:0015074">
    <property type="term" value="P:DNA integration"/>
    <property type="evidence" value="ECO:0007669"/>
    <property type="project" value="UniProtKB-KW"/>
</dbReference>
<organism evidence="8 9">
    <name type="scientific">Desulfotalea psychrophila (strain LSv54 / DSM 12343)</name>
    <dbReference type="NCBI Taxonomy" id="177439"/>
    <lineage>
        <taxon>Bacteria</taxon>
        <taxon>Pseudomonadati</taxon>
        <taxon>Thermodesulfobacteriota</taxon>
        <taxon>Desulfobulbia</taxon>
        <taxon>Desulfobulbales</taxon>
        <taxon>Desulfocapsaceae</taxon>
        <taxon>Desulfotalea</taxon>
    </lineage>
</organism>
<evidence type="ECO:0000259" key="7">
    <source>
        <dbReference type="PROSITE" id="PS51900"/>
    </source>
</evidence>
<keyword evidence="4" id="KW-0233">DNA recombination</keyword>
<evidence type="ECO:0000256" key="5">
    <source>
        <dbReference type="PROSITE-ProRule" id="PRU01248"/>
    </source>
</evidence>
<dbReference type="SUPFAM" id="SSF56349">
    <property type="entry name" value="DNA breaking-rejoining enzymes"/>
    <property type="match status" value="1"/>
</dbReference>
<dbReference type="EMBL" id="CR522870">
    <property type="protein sequence ID" value="CAG36769.1"/>
    <property type="molecule type" value="Genomic_DNA"/>
</dbReference>
<dbReference type="InterPro" id="IPR044068">
    <property type="entry name" value="CB"/>
</dbReference>
<dbReference type="AlphaFoldDB" id="Q6ALK6"/>
<dbReference type="GO" id="GO:0003677">
    <property type="term" value="F:DNA binding"/>
    <property type="evidence" value="ECO:0007669"/>
    <property type="project" value="UniProtKB-UniRule"/>
</dbReference>
<dbReference type="InterPro" id="IPR025166">
    <property type="entry name" value="Integrase_DNA_bind_dom"/>
</dbReference>
<dbReference type="Pfam" id="PF13356">
    <property type="entry name" value="Arm-DNA-bind_3"/>
    <property type="match status" value="1"/>
</dbReference>
<dbReference type="GO" id="GO:0006310">
    <property type="term" value="P:DNA recombination"/>
    <property type="evidence" value="ECO:0007669"/>
    <property type="project" value="UniProtKB-KW"/>
</dbReference>
<dbReference type="CDD" id="cd00796">
    <property type="entry name" value="INT_Rci_Hp1_C"/>
    <property type="match status" value="1"/>
</dbReference>
<evidence type="ECO:0000256" key="4">
    <source>
        <dbReference type="ARBA" id="ARBA00023172"/>
    </source>
</evidence>
<comment type="similarity">
    <text evidence="1">Belongs to the 'phage' integrase family.</text>
</comment>
<keyword evidence="9" id="KW-1185">Reference proteome</keyword>
<proteinExistence type="inferred from homology"/>
<feature type="domain" description="Tyr recombinase" evidence="6">
    <location>
        <begin position="207"/>
        <end position="384"/>
    </location>
</feature>
<dbReference type="InterPro" id="IPR038488">
    <property type="entry name" value="Integrase_DNA-bd_sf"/>
</dbReference>
<reference evidence="9" key="1">
    <citation type="journal article" date="2004" name="Environ. Microbiol.">
        <title>The genome of Desulfotalea psychrophila, a sulfate-reducing bacterium from permanently cold Arctic sediments.</title>
        <authorList>
            <person name="Rabus R."/>
            <person name="Ruepp A."/>
            <person name="Frickey T."/>
            <person name="Rattei T."/>
            <person name="Fartmann B."/>
            <person name="Stark M."/>
            <person name="Bauer M."/>
            <person name="Zibat A."/>
            <person name="Lombardot T."/>
            <person name="Becker I."/>
            <person name="Amann J."/>
            <person name="Gellner K."/>
            <person name="Teeling H."/>
            <person name="Leuschner W.D."/>
            <person name="Gloeckner F.-O."/>
            <person name="Lupas A.N."/>
            <person name="Amann R."/>
            <person name="Klenk H.-P."/>
        </authorList>
    </citation>
    <scope>NUCLEOTIDE SEQUENCE [LARGE SCALE GENOMIC DNA]</scope>
    <source>
        <strain evidence="9">DSM 12343 / LSv54</strain>
    </source>
</reference>
<dbReference type="KEGG" id="dps:DP2040"/>
<evidence type="ECO:0000256" key="1">
    <source>
        <dbReference type="ARBA" id="ARBA00008857"/>
    </source>
</evidence>
<evidence type="ECO:0000259" key="6">
    <source>
        <dbReference type="PROSITE" id="PS51898"/>
    </source>
</evidence>
<evidence type="ECO:0000313" key="9">
    <source>
        <dbReference type="Proteomes" id="UP000000602"/>
    </source>
</evidence>
<dbReference type="InterPro" id="IPR010998">
    <property type="entry name" value="Integrase_recombinase_N"/>
</dbReference>
<sequence>MSDNKFNFTKTRLVKIQNTTGKDIHFFDTGMKGLMLRVKANGRKILRARIWDTSKKKEVQENLGEFPELSINDARDIVVARVSDIAKGIDVQERKKQERAEQSLDDVFDIWLNTHAKLNIKRWPEEVRRYELYIKRRLGKKKLSEITPDVILTWRNALLKQKKQRGNDCLSTAMAHRAFVTLSSIFGKAAANIDNPCSKVQRYKEKKRTEFLGSDHLKQFFSRLDHEATDELLRDYLLLSLYTGARQANIRSMRWSEIDLKTQLWIIPADKSKNAEPMVIPLASQAITILAKRKERYGGDFVFISHKSKTGHINEPRRLWKKFLADAELPTSYRFHDIRRTLGSWQAISGSSTKIIGASLGHKSEQATAHYAYLTVDPVRKSVERAIEAMHEAGEKEDVSGENEQL</sequence>
<dbReference type="Pfam" id="PF00589">
    <property type="entry name" value="Phage_integrase"/>
    <property type="match status" value="1"/>
</dbReference>
<dbReference type="Gene3D" id="1.10.443.10">
    <property type="entry name" value="Intergrase catalytic core"/>
    <property type="match status" value="1"/>
</dbReference>
<protein>
    <submittedName>
        <fullName evidence="8">Related to integrase</fullName>
    </submittedName>
</protein>
<dbReference type="RefSeq" id="WP_011189281.1">
    <property type="nucleotide sequence ID" value="NC_006138.1"/>
</dbReference>
<evidence type="ECO:0000256" key="2">
    <source>
        <dbReference type="ARBA" id="ARBA00022908"/>
    </source>
</evidence>
<dbReference type="Gene3D" id="3.30.160.390">
    <property type="entry name" value="Integrase, DNA-binding domain"/>
    <property type="match status" value="1"/>
</dbReference>
<dbReference type="HOGENOM" id="CLU_027562_17_7_7"/>
<evidence type="ECO:0000313" key="8">
    <source>
        <dbReference type="EMBL" id="CAG36769.1"/>
    </source>
</evidence>
<dbReference type="PROSITE" id="PS51900">
    <property type="entry name" value="CB"/>
    <property type="match status" value="1"/>
</dbReference>
<dbReference type="PANTHER" id="PTHR30629:SF2">
    <property type="entry name" value="PROPHAGE INTEGRASE INTS-RELATED"/>
    <property type="match status" value="1"/>
</dbReference>
<dbReference type="Proteomes" id="UP000000602">
    <property type="component" value="Chromosome"/>
</dbReference>
<dbReference type="OrthoDB" id="9789256at2"/>
<dbReference type="PANTHER" id="PTHR30629">
    <property type="entry name" value="PROPHAGE INTEGRASE"/>
    <property type="match status" value="1"/>
</dbReference>
<evidence type="ECO:0000256" key="3">
    <source>
        <dbReference type="ARBA" id="ARBA00023125"/>
    </source>
</evidence>
<keyword evidence="3 5" id="KW-0238">DNA-binding</keyword>
<dbReference type="PROSITE" id="PS51898">
    <property type="entry name" value="TYR_RECOMBINASE"/>
    <property type="match status" value="1"/>
</dbReference>
<dbReference type="Gene3D" id="1.10.150.130">
    <property type="match status" value="1"/>
</dbReference>
<feature type="domain" description="Core-binding (CB)" evidence="7">
    <location>
        <begin position="102"/>
        <end position="190"/>
    </location>
</feature>
<name>Q6ALK6_DESPS</name>
<dbReference type="InterPro" id="IPR050808">
    <property type="entry name" value="Phage_Integrase"/>
</dbReference>
<accession>Q6ALK6</accession>
<dbReference type="InterPro" id="IPR002104">
    <property type="entry name" value="Integrase_catalytic"/>
</dbReference>